<protein>
    <submittedName>
        <fullName evidence="7">BTAD domain-containing putative transcriptional regulator</fullName>
    </submittedName>
</protein>
<keyword evidence="3 5" id="KW-0238">DNA-binding</keyword>
<keyword evidence="2" id="KW-0805">Transcription regulation</keyword>
<dbReference type="RefSeq" id="WP_273941056.1">
    <property type="nucleotide sequence ID" value="NZ_CP097263.1"/>
</dbReference>
<organism evidence="7 8">
    <name type="scientific">Kutzneria chonburiensis</name>
    <dbReference type="NCBI Taxonomy" id="1483604"/>
    <lineage>
        <taxon>Bacteria</taxon>
        <taxon>Bacillati</taxon>
        <taxon>Actinomycetota</taxon>
        <taxon>Actinomycetes</taxon>
        <taxon>Pseudonocardiales</taxon>
        <taxon>Pseudonocardiaceae</taxon>
        <taxon>Kutzneria</taxon>
    </lineage>
</organism>
<dbReference type="Pfam" id="PF00486">
    <property type="entry name" value="Trans_reg_C"/>
    <property type="match status" value="1"/>
</dbReference>
<sequence>MPPSSSLRAAPTRFRVLGTLEFFDGQRWSAVGAPKQRALLAALLLNANQMVPAERLVAELWPDEVPDSASGLLAGYVWRLRRALGNGDVLVTRPPGYLLRLPTGALDVHDYERLVAAGRKSLAAHNPAAATASFTAALDLWRGAPLADVAPTPWVMAEAARLDESRLAVLEARIGAEIELGRHEPLLPELKQLVSQFPLRERLHAHLMVTLYRCGQQAEALGAYHDLRRLLVNELGIEPSKPLRELQQQILREDPQLSVPVAEPAAAAPVQVARTPQLPPADSDTDIVVGGEAELSTTVSWLVDGGACAVYGPAGTGKSTLARRAARAVEAHFPDGQVWLDLRSSNPLTAQEVNTALHRALGVTAEEGTLARWPEVVARRRALVVLDDVVDADQVRPLLSPPPGCAVLMTGRAAVGALGTHRQARLGRLSQSASVLLLRRLLGDERVDADPTATATVVQLCERLPLALRIAAARLATRPEWTMAEFATRLGDPRRRLDLLSYGEHSVRERLLTSVRLLERDPDPRPRVALQLLGALDLPVVDSGTVAALLDLPEHTAQPVAERLVDVGLIETISIERYRLPDLVRLFARERHDPDVDTNAAVHRVINRLVQLVREQLAKPPGARLAWYRRELSSLRALADRDDTDTLHKVVDELRRTLLGYSA</sequence>
<dbReference type="PANTHER" id="PTHR35807">
    <property type="entry name" value="TRANSCRIPTIONAL REGULATOR REDD-RELATED"/>
    <property type="match status" value="1"/>
</dbReference>
<dbReference type="CDD" id="cd15831">
    <property type="entry name" value="BTAD"/>
    <property type="match status" value="1"/>
</dbReference>
<comment type="similarity">
    <text evidence="1">Belongs to the AfsR/DnrI/RedD regulatory family.</text>
</comment>
<proteinExistence type="inferred from homology"/>
<dbReference type="Gene3D" id="3.40.50.300">
    <property type="entry name" value="P-loop containing nucleotide triphosphate hydrolases"/>
    <property type="match status" value="1"/>
</dbReference>
<keyword evidence="4" id="KW-0804">Transcription</keyword>
<keyword evidence="8" id="KW-1185">Reference proteome</keyword>
<evidence type="ECO:0000256" key="4">
    <source>
        <dbReference type="ARBA" id="ARBA00023163"/>
    </source>
</evidence>
<accession>A0ABV6MRX1</accession>
<dbReference type="Gene3D" id="1.25.40.10">
    <property type="entry name" value="Tetratricopeptide repeat domain"/>
    <property type="match status" value="1"/>
</dbReference>
<feature type="domain" description="OmpR/PhoB-type" evidence="6">
    <location>
        <begin position="4"/>
        <end position="101"/>
    </location>
</feature>
<dbReference type="SUPFAM" id="SSF48452">
    <property type="entry name" value="TPR-like"/>
    <property type="match status" value="1"/>
</dbReference>
<dbReference type="InterPro" id="IPR002182">
    <property type="entry name" value="NB-ARC"/>
</dbReference>
<dbReference type="PANTHER" id="PTHR35807:SF1">
    <property type="entry name" value="TRANSCRIPTIONAL REGULATOR REDD"/>
    <property type="match status" value="1"/>
</dbReference>
<dbReference type="Pfam" id="PF00931">
    <property type="entry name" value="NB-ARC"/>
    <property type="match status" value="1"/>
</dbReference>
<evidence type="ECO:0000313" key="7">
    <source>
        <dbReference type="EMBL" id="MFC0542640.1"/>
    </source>
</evidence>
<dbReference type="Gene3D" id="1.10.10.10">
    <property type="entry name" value="Winged helix-like DNA-binding domain superfamily/Winged helix DNA-binding domain"/>
    <property type="match status" value="1"/>
</dbReference>
<dbReference type="InterPro" id="IPR011990">
    <property type="entry name" value="TPR-like_helical_dom_sf"/>
</dbReference>
<dbReference type="InterPro" id="IPR001867">
    <property type="entry name" value="OmpR/PhoB-type_DNA-bd"/>
</dbReference>
<dbReference type="InterPro" id="IPR003593">
    <property type="entry name" value="AAA+_ATPase"/>
</dbReference>
<dbReference type="PROSITE" id="PS51755">
    <property type="entry name" value="OMPR_PHOB"/>
    <property type="match status" value="1"/>
</dbReference>
<dbReference type="SUPFAM" id="SSF46894">
    <property type="entry name" value="C-terminal effector domain of the bipartite response regulators"/>
    <property type="match status" value="1"/>
</dbReference>
<evidence type="ECO:0000313" key="8">
    <source>
        <dbReference type="Proteomes" id="UP001589810"/>
    </source>
</evidence>
<reference evidence="7 8" key="1">
    <citation type="submission" date="2024-09" db="EMBL/GenBank/DDBJ databases">
        <authorList>
            <person name="Sun Q."/>
            <person name="Mori K."/>
        </authorList>
    </citation>
    <scope>NUCLEOTIDE SEQUENCE [LARGE SCALE GENOMIC DNA]</scope>
    <source>
        <strain evidence="7 8">TBRC 1432</strain>
    </source>
</reference>
<dbReference type="InterPro" id="IPR051677">
    <property type="entry name" value="AfsR-DnrI-RedD_regulator"/>
</dbReference>
<evidence type="ECO:0000259" key="6">
    <source>
        <dbReference type="PROSITE" id="PS51755"/>
    </source>
</evidence>
<name>A0ABV6MRX1_9PSEU</name>
<evidence type="ECO:0000256" key="5">
    <source>
        <dbReference type="PROSITE-ProRule" id="PRU01091"/>
    </source>
</evidence>
<dbReference type="SMART" id="SM00862">
    <property type="entry name" value="Trans_reg_C"/>
    <property type="match status" value="1"/>
</dbReference>
<dbReference type="InterPro" id="IPR005158">
    <property type="entry name" value="BTAD"/>
</dbReference>
<dbReference type="Proteomes" id="UP001589810">
    <property type="component" value="Unassembled WGS sequence"/>
</dbReference>
<dbReference type="InterPro" id="IPR016032">
    <property type="entry name" value="Sig_transdc_resp-reg_C-effctor"/>
</dbReference>
<feature type="DNA-binding region" description="OmpR/PhoB-type" evidence="5">
    <location>
        <begin position="4"/>
        <end position="101"/>
    </location>
</feature>
<evidence type="ECO:0000256" key="1">
    <source>
        <dbReference type="ARBA" id="ARBA00005820"/>
    </source>
</evidence>
<dbReference type="EMBL" id="JBHLUD010000004">
    <property type="protein sequence ID" value="MFC0542640.1"/>
    <property type="molecule type" value="Genomic_DNA"/>
</dbReference>
<dbReference type="SMART" id="SM01043">
    <property type="entry name" value="BTAD"/>
    <property type="match status" value="1"/>
</dbReference>
<gene>
    <name evidence="7" type="ORF">ACFFH7_14180</name>
</gene>
<dbReference type="PRINTS" id="PR00364">
    <property type="entry name" value="DISEASERSIST"/>
</dbReference>
<comment type="caution">
    <text evidence="7">The sequence shown here is derived from an EMBL/GenBank/DDBJ whole genome shotgun (WGS) entry which is preliminary data.</text>
</comment>
<dbReference type="Pfam" id="PF03704">
    <property type="entry name" value="BTAD"/>
    <property type="match status" value="1"/>
</dbReference>
<dbReference type="InterPro" id="IPR036388">
    <property type="entry name" value="WH-like_DNA-bd_sf"/>
</dbReference>
<dbReference type="InterPro" id="IPR027417">
    <property type="entry name" value="P-loop_NTPase"/>
</dbReference>
<evidence type="ECO:0000256" key="2">
    <source>
        <dbReference type="ARBA" id="ARBA00023015"/>
    </source>
</evidence>
<dbReference type="SMART" id="SM00382">
    <property type="entry name" value="AAA"/>
    <property type="match status" value="1"/>
</dbReference>
<dbReference type="SUPFAM" id="SSF52540">
    <property type="entry name" value="P-loop containing nucleoside triphosphate hydrolases"/>
    <property type="match status" value="1"/>
</dbReference>
<evidence type="ECO:0000256" key="3">
    <source>
        <dbReference type="ARBA" id="ARBA00023125"/>
    </source>
</evidence>